<organism evidence="1 2">
    <name type="scientific">Glossina pallidipes</name>
    <name type="common">Tsetse fly</name>
    <dbReference type="NCBI Taxonomy" id="7398"/>
    <lineage>
        <taxon>Eukaryota</taxon>
        <taxon>Metazoa</taxon>
        <taxon>Ecdysozoa</taxon>
        <taxon>Arthropoda</taxon>
        <taxon>Hexapoda</taxon>
        <taxon>Insecta</taxon>
        <taxon>Pterygota</taxon>
        <taxon>Neoptera</taxon>
        <taxon>Endopterygota</taxon>
        <taxon>Diptera</taxon>
        <taxon>Brachycera</taxon>
        <taxon>Muscomorpha</taxon>
        <taxon>Hippoboscoidea</taxon>
        <taxon>Glossinidae</taxon>
        <taxon>Glossina</taxon>
    </lineage>
</organism>
<accession>A0A1A9ZBA5</accession>
<protein>
    <submittedName>
        <fullName evidence="1">Uncharacterized protein</fullName>
    </submittedName>
</protein>
<name>A0A1A9ZBA5_GLOPL</name>
<reference evidence="2" key="1">
    <citation type="submission" date="2014-03" db="EMBL/GenBank/DDBJ databases">
        <authorList>
            <person name="Aksoy S."/>
            <person name="Warren W."/>
            <person name="Wilson R.K."/>
        </authorList>
    </citation>
    <scope>NUCLEOTIDE SEQUENCE [LARGE SCALE GENOMIC DNA]</scope>
    <source>
        <strain evidence="2">IAEA</strain>
    </source>
</reference>
<proteinExistence type="predicted"/>
<evidence type="ECO:0000313" key="2">
    <source>
        <dbReference type="Proteomes" id="UP000092445"/>
    </source>
</evidence>
<dbReference type="STRING" id="7398.A0A1A9ZBA5"/>
<keyword evidence="2" id="KW-1185">Reference proteome</keyword>
<dbReference type="VEuPathDB" id="VectorBase:GPAI009371"/>
<reference evidence="1" key="2">
    <citation type="submission" date="2020-05" db="UniProtKB">
        <authorList>
            <consortium name="EnsemblMetazoa"/>
        </authorList>
    </citation>
    <scope>IDENTIFICATION</scope>
    <source>
        <strain evidence="1">IAEA</strain>
    </source>
</reference>
<dbReference type="Proteomes" id="UP000092445">
    <property type="component" value="Unassembled WGS sequence"/>
</dbReference>
<sequence length="175" mass="20171">MIRSSRLMCNITFILKPSNRGLFKRHFYTPNFWHLLAEKAPFEYGENDVKQFLFLYCIKAIRTQTDEYRTDAVLVTSTRRETVVLTINDHEICTTSKVKYFGVMLDARRSFLPNIHALCHKTGRVHAAFARTMANIGGPSQSRRLLLGKVVQAVIMYTAPTWHKSSYAKNVVKLI</sequence>
<evidence type="ECO:0000313" key="1">
    <source>
        <dbReference type="EnsemblMetazoa" id="GPAI009371-PA"/>
    </source>
</evidence>
<dbReference type="EnsemblMetazoa" id="GPAI009371-RA">
    <property type="protein sequence ID" value="GPAI009371-PA"/>
    <property type="gene ID" value="GPAI009371"/>
</dbReference>
<dbReference type="AlphaFoldDB" id="A0A1A9ZBA5"/>